<evidence type="ECO:0000313" key="4">
    <source>
        <dbReference type="EMBL" id="MFB9467033.1"/>
    </source>
</evidence>
<feature type="compositionally biased region" description="Polar residues" evidence="2">
    <location>
        <begin position="335"/>
        <end position="357"/>
    </location>
</feature>
<organism evidence="4 5">
    <name type="scientific">Streptomyces cinereospinus</name>
    <dbReference type="NCBI Taxonomy" id="285561"/>
    <lineage>
        <taxon>Bacteria</taxon>
        <taxon>Bacillati</taxon>
        <taxon>Actinomycetota</taxon>
        <taxon>Actinomycetes</taxon>
        <taxon>Kitasatosporales</taxon>
        <taxon>Streptomycetaceae</taxon>
        <taxon>Streptomyces</taxon>
    </lineage>
</organism>
<evidence type="ECO:0000256" key="1">
    <source>
        <dbReference type="ARBA" id="ARBA00023239"/>
    </source>
</evidence>
<sequence length="357" mass="38875">MTRHRIDVHAHYLGGTVERLFASGFTLAGGYRIPAGWSPEGALAFIDRHEIAAQILSAPWPFAGTGDDPGFATRFCRDVNHEYAELIAKYPGRFGAFAAVPLDSPDTMLAEIAYGLDDLGLDGVMLTSNSVGHYFGQPFYEPVLAELDRREVPVFLHPTDCPHVDVLGFGRPSSVCEYPFDTARNIVNALYTGVFQRYPRLRLILAHCGGALPSLGWRIAEHTTMGRGPEDAAIDPGHVADVLRRLYYDTALAGSAHSLLPTLQVTDATHVLFGTDWPAAPEATVERNIRNHGVPGLHRPTADRSRAHQRDTPLPPLHLTGTRQYTTGRHRPAPSQDTPQQKGTSRCASATATGVTS</sequence>
<name>A0ABV5N9T4_9ACTN</name>
<dbReference type="Pfam" id="PF04909">
    <property type="entry name" value="Amidohydro_2"/>
    <property type="match status" value="1"/>
</dbReference>
<keyword evidence="5" id="KW-1185">Reference proteome</keyword>
<evidence type="ECO:0000313" key="5">
    <source>
        <dbReference type="Proteomes" id="UP001589709"/>
    </source>
</evidence>
<keyword evidence="1" id="KW-0456">Lyase</keyword>
<comment type="caution">
    <text evidence="4">The sequence shown here is derived from an EMBL/GenBank/DDBJ whole genome shotgun (WGS) entry which is preliminary data.</text>
</comment>
<proteinExistence type="predicted"/>
<evidence type="ECO:0000256" key="2">
    <source>
        <dbReference type="SAM" id="MobiDB-lite"/>
    </source>
</evidence>
<feature type="region of interest" description="Disordered" evidence="2">
    <location>
        <begin position="290"/>
        <end position="357"/>
    </location>
</feature>
<dbReference type="Gene3D" id="3.20.20.140">
    <property type="entry name" value="Metal-dependent hydrolases"/>
    <property type="match status" value="1"/>
</dbReference>
<feature type="domain" description="Amidohydrolase-related" evidence="3">
    <location>
        <begin position="6"/>
        <end position="283"/>
    </location>
</feature>
<evidence type="ECO:0000259" key="3">
    <source>
        <dbReference type="Pfam" id="PF04909"/>
    </source>
</evidence>
<reference evidence="4 5" key="1">
    <citation type="submission" date="2024-09" db="EMBL/GenBank/DDBJ databases">
        <authorList>
            <person name="Sun Q."/>
            <person name="Mori K."/>
        </authorList>
    </citation>
    <scope>NUCLEOTIDE SEQUENCE [LARGE SCALE GENOMIC DNA]</scope>
    <source>
        <strain evidence="4 5">JCM 6917</strain>
    </source>
</reference>
<dbReference type="InterPro" id="IPR032465">
    <property type="entry name" value="ACMSD"/>
</dbReference>
<protein>
    <submittedName>
        <fullName evidence="4">Amidohydrolase family protein</fullName>
    </submittedName>
</protein>
<dbReference type="PANTHER" id="PTHR21240">
    <property type="entry name" value="2-AMINO-3-CARBOXYLMUCONATE-6-SEMIALDEHYDE DECARBOXYLASE"/>
    <property type="match status" value="1"/>
</dbReference>
<accession>A0ABV5N9T4</accession>
<gene>
    <name evidence="4" type="ORF">ACFF45_31175</name>
</gene>
<dbReference type="Proteomes" id="UP001589709">
    <property type="component" value="Unassembled WGS sequence"/>
</dbReference>
<dbReference type="SUPFAM" id="SSF51556">
    <property type="entry name" value="Metallo-dependent hydrolases"/>
    <property type="match status" value="1"/>
</dbReference>
<dbReference type="EMBL" id="JBHMCY010000087">
    <property type="protein sequence ID" value="MFB9467033.1"/>
    <property type="molecule type" value="Genomic_DNA"/>
</dbReference>
<dbReference type="InterPro" id="IPR006680">
    <property type="entry name" value="Amidohydro-rel"/>
</dbReference>
<dbReference type="InterPro" id="IPR032466">
    <property type="entry name" value="Metal_Hydrolase"/>
</dbReference>
<dbReference type="RefSeq" id="WP_381350138.1">
    <property type="nucleotide sequence ID" value="NZ_JBHMCY010000087.1"/>
</dbReference>
<dbReference type="PANTHER" id="PTHR21240:SF28">
    <property type="entry name" value="ISO-OROTATE DECARBOXYLASE (EUROFUNG)"/>
    <property type="match status" value="1"/>
</dbReference>
<feature type="compositionally biased region" description="Basic and acidic residues" evidence="2">
    <location>
        <begin position="300"/>
        <end position="311"/>
    </location>
</feature>